<dbReference type="Gene3D" id="3.40.605.10">
    <property type="entry name" value="Aldehyde Dehydrogenase, Chain A, domain 1"/>
    <property type="match status" value="1"/>
</dbReference>
<dbReference type="InterPro" id="IPR016163">
    <property type="entry name" value="Ald_DH_C"/>
</dbReference>
<dbReference type="InterPro" id="IPR015590">
    <property type="entry name" value="Aldehyde_DH_dom"/>
</dbReference>
<dbReference type="Pfam" id="PF00171">
    <property type="entry name" value="Aldedh"/>
    <property type="match status" value="1"/>
</dbReference>
<reference evidence="3 4" key="1">
    <citation type="submission" date="2024-08" db="EMBL/GenBank/DDBJ databases">
        <authorList>
            <person name="Ishaq N."/>
        </authorList>
    </citation>
    <scope>NUCLEOTIDE SEQUENCE [LARGE SCALE GENOMIC DNA]</scope>
    <source>
        <strain evidence="3 4">JCM 30400</strain>
    </source>
</reference>
<evidence type="ECO:0000313" key="3">
    <source>
        <dbReference type="EMBL" id="MFA0791025.1"/>
    </source>
</evidence>
<proteinExistence type="predicted"/>
<dbReference type="PANTHER" id="PTHR43217:SF1">
    <property type="entry name" value="SUCCINATE SEMIALDEHYDE DEHYDROGENASE [NAD(P)+] SAD"/>
    <property type="match status" value="1"/>
</dbReference>
<organism evidence="3 4">
    <name type="scientific">Microbulbifer echini</name>
    <dbReference type="NCBI Taxonomy" id="1529067"/>
    <lineage>
        <taxon>Bacteria</taxon>
        <taxon>Pseudomonadati</taxon>
        <taxon>Pseudomonadota</taxon>
        <taxon>Gammaproteobacteria</taxon>
        <taxon>Cellvibrionales</taxon>
        <taxon>Microbulbiferaceae</taxon>
        <taxon>Microbulbifer</taxon>
    </lineage>
</organism>
<evidence type="ECO:0000256" key="1">
    <source>
        <dbReference type="ARBA" id="ARBA00023002"/>
    </source>
</evidence>
<dbReference type="Gene3D" id="3.40.309.10">
    <property type="entry name" value="Aldehyde Dehydrogenase, Chain A, domain 2"/>
    <property type="match status" value="1"/>
</dbReference>
<accession>A0ABV4NNV7</accession>
<sequence>MPWNFPLWQVFRCLAPNLLAGNALLLKHASNVPQCGEVIADITKRAGLPDGVFQNLLIGPSKVAGIIRDSRTAAVTLTGSGRAGTSVAVAAGRALKKCVLELGGSDPFIVLPSADLDAAVSTGVKARIENNGQSCVCAKRFIIHEAVYNEFLKKFVATMEALKLGDPMLESTNLGPLATEDGAATLEDQVKESVAVGARLLTGGKRADGSGFYFPATVLAEVKENTRAYKEELFGPVAVVLKANNLDHAITLANDTPFGLASSVWTHDKEEIEQCINRIEAGQTFVNAMVASDPRLPFGGIKHSGYGRELGVPGARAFTNAKTVSLHT</sequence>
<name>A0ABV4NNV7_9GAMM</name>
<comment type="caution">
    <text evidence="3">The sequence shown here is derived from an EMBL/GenBank/DDBJ whole genome shotgun (WGS) entry which is preliminary data.</text>
</comment>
<dbReference type="InterPro" id="IPR047110">
    <property type="entry name" value="GABD/Sad-like"/>
</dbReference>
<keyword evidence="1" id="KW-0560">Oxidoreductase</keyword>
<dbReference type="EMBL" id="JBGMEL010000009">
    <property type="protein sequence ID" value="MFA0791025.1"/>
    <property type="molecule type" value="Genomic_DNA"/>
</dbReference>
<evidence type="ECO:0000313" key="4">
    <source>
        <dbReference type="Proteomes" id="UP001569414"/>
    </source>
</evidence>
<gene>
    <name evidence="3" type="ORF">ACCI51_10755</name>
</gene>
<dbReference type="SUPFAM" id="SSF53720">
    <property type="entry name" value="ALDH-like"/>
    <property type="match status" value="1"/>
</dbReference>
<dbReference type="Proteomes" id="UP001569414">
    <property type="component" value="Unassembled WGS sequence"/>
</dbReference>
<keyword evidence="4" id="KW-1185">Reference proteome</keyword>
<dbReference type="RefSeq" id="WP_371843552.1">
    <property type="nucleotide sequence ID" value="NZ_JBGMEL010000009.1"/>
</dbReference>
<feature type="domain" description="Aldehyde dehydrogenase" evidence="2">
    <location>
        <begin position="1"/>
        <end position="324"/>
    </location>
</feature>
<protein>
    <submittedName>
        <fullName evidence="3">Aldehyde dehydrogenase family protein</fullName>
    </submittedName>
</protein>
<dbReference type="PANTHER" id="PTHR43217">
    <property type="entry name" value="SUCCINATE SEMIALDEHYDE DEHYDROGENASE [NAD(P)+] SAD"/>
    <property type="match status" value="1"/>
</dbReference>
<dbReference type="InterPro" id="IPR016162">
    <property type="entry name" value="Ald_DH_N"/>
</dbReference>
<evidence type="ECO:0000259" key="2">
    <source>
        <dbReference type="Pfam" id="PF00171"/>
    </source>
</evidence>
<dbReference type="InterPro" id="IPR016161">
    <property type="entry name" value="Ald_DH/histidinol_DH"/>
</dbReference>